<organism evidence="4 5">
    <name type="scientific">Phytohabitans maris</name>
    <dbReference type="NCBI Taxonomy" id="3071409"/>
    <lineage>
        <taxon>Bacteria</taxon>
        <taxon>Bacillati</taxon>
        <taxon>Actinomycetota</taxon>
        <taxon>Actinomycetes</taxon>
        <taxon>Micromonosporales</taxon>
        <taxon>Micromonosporaceae</taxon>
    </lineage>
</organism>
<dbReference type="InterPro" id="IPR050832">
    <property type="entry name" value="Bact_Acetyltransf"/>
</dbReference>
<feature type="domain" description="N-acetyltransferase" evidence="3">
    <location>
        <begin position="8"/>
        <end position="158"/>
    </location>
</feature>
<protein>
    <submittedName>
        <fullName evidence="4">GNAT family N-acetyltransferase</fullName>
    </submittedName>
</protein>
<sequence length="168" mass="18132">MGVVTAGYTVRQVGWDDAGAVRLRALMAQEILPRYAGLDLSAQRVTPPRAEDVVATFVAYQGVAPVATASLVTVGRYHEVKRVVVDPGHRRQGLARALISAIEGLAAERGIEELVLQTGIRQPEAIGLYESLGWRRIPPFGPYERDTVVSVCFGKRIAATAAAERHDG</sequence>
<accession>A0ABU0ZDJ6</accession>
<gene>
    <name evidence="4" type="ORF">RB614_11420</name>
</gene>
<dbReference type="RefSeq" id="WP_308712405.1">
    <property type="nucleotide sequence ID" value="NZ_JAVHUY010000009.1"/>
</dbReference>
<dbReference type="InterPro" id="IPR000182">
    <property type="entry name" value="GNAT_dom"/>
</dbReference>
<dbReference type="Proteomes" id="UP001230908">
    <property type="component" value="Unassembled WGS sequence"/>
</dbReference>
<keyword evidence="5" id="KW-1185">Reference proteome</keyword>
<evidence type="ECO:0000256" key="2">
    <source>
        <dbReference type="ARBA" id="ARBA00023315"/>
    </source>
</evidence>
<keyword evidence="1" id="KW-0808">Transferase</keyword>
<dbReference type="SUPFAM" id="SSF55729">
    <property type="entry name" value="Acyl-CoA N-acyltransferases (Nat)"/>
    <property type="match status" value="1"/>
</dbReference>
<dbReference type="CDD" id="cd04301">
    <property type="entry name" value="NAT_SF"/>
    <property type="match status" value="1"/>
</dbReference>
<dbReference type="EMBL" id="JAVHUY010000009">
    <property type="protein sequence ID" value="MDQ7905131.1"/>
    <property type="molecule type" value="Genomic_DNA"/>
</dbReference>
<dbReference type="InterPro" id="IPR016181">
    <property type="entry name" value="Acyl_CoA_acyltransferase"/>
</dbReference>
<evidence type="ECO:0000313" key="5">
    <source>
        <dbReference type="Proteomes" id="UP001230908"/>
    </source>
</evidence>
<name>A0ABU0ZDJ6_9ACTN</name>
<evidence type="ECO:0000313" key="4">
    <source>
        <dbReference type="EMBL" id="MDQ7905131.1"/>
    </source>
</evidence>
<evidence type="ECO:0000256" key="1">
    <source>
        <dbReference type="ARBA" id="ARBA00022679"/>
    </source>
</evidence>
<proteinExistence type="predicted"/>
<dbReference type="PROSITE" id="PS51186">
    <property type="entry name" value="GNAT"/>
    <property type="match status" value="1"/>
</dbReference>
<dbReference type="PANTHER" id="PTHR43877">
    <property type="entry name" value="AMINOALKYLPHOSPHONATE N-ACETYLTRANSFERASE-RELATED-RELATED"/>
    <property type="match status" value="1"/>
</dbReference>
<dbReference type="Gene3D" id="3.40.630.30">
    <property type="match status" value="1"/>
</dbReference>
<evidence type="ECO:0000259" key="3">
    <source>
        <dbReference type="PROSITE" id="PS51186"/>
    </source>
</evidence>
<comment type="caution">
    <text evidence="4">The sequence shown here is derived from an EMBL/GenBank/DDBJ whole genome shotgun (WGS) entry which is preliminary data.</text>
</comment>
<dbReference type="Pfam" id="PF00583">
    <property type="entry name" value="Acetyltransf_1"/>
    <property type="match status" value="1"/>
</dbReference>
<keyword evidence="2" id="KW-0012">Acyltransferase</keyword>
<reference evidence="4 5" key="1">
    <citation type="submission" date="2023-08" db="EMBL/GenBank/DDBJ databases">
        <title>Phytohabitans sansha sp. nov., isolated from marine sediment.</title>
        <authorList>
            <person name="Zhao Y."/>
            <person name="Yi K."/>
        </authorList>
    </citation>
    <scope>NUCLEOTIDE SEQUENCE [LARGE SCALE GENOMIC DNA]</scope>
    <source>
        <strain evidence="4 5">ZYX-F-186</strain>
    </source>
</reference>
<dbReference type="PANTHER" id="PTHR43877:SF2">
    <property type="entry name" value="AMINOALKYLPHOSPHONATE N-ACETYLTRANSFERASE-RELATED"/>
    <property type="match status" value="1"/>
</dbReference>